<evidence type="ECO:0000256" key="5">
    <source>
        <dbReference type="PROSITE-ProRule" id="PRU01026"/>
    </source>
</evidence>
<gene>
    <name evidence="7" type="ORF">BAY60_24820</name>
</gene>
<dbReference type="OrthoDB" id="3616874at2"/>
<evidence type="ECO:0000313" key="8">
    <source>
        <dbReference type="Proteomes" id="UP000249915"/>
    </source>
</evidence>
<evidence type="ECO:0000256" key="4">
    <source>
        <dbReference type="ARBA" id="ARBA00022884"/>
    </source>
</evidence>
<dbReference type="GO" id="GO:0005829">
    <property type="term" value="C:cytosol"/>
    <property type="evidence" value="ECO:0007669"/>
    <property type="project" value="TreeGrafter"/>
</dbReference>
<comment type="caution">
    <text evidence="7">The sequence shown here is derived from an EMBL/GenBank/DDBJ whole genome shotgun (WGS) entry which is preliminary data.</text>
</comment>
<keyword evidence="3 5" id="KW-0949">S-adenosyl-L-methionine</keyword>
<name>A0A2V4AXU1_9PSEU</name>
<dbReference type="PANTHER" id="PTHR11727:SF7">
    <property type="entry name" value="DIMETHYLADENOSINE TRANSFERASE-RELATED"/>
    <property type="match status" value="1"/>
</dbReference>
<evidence type="ECO:0000256" key="2">
    <source>
        <dbReference type="ARBA" id="ARBA00022679"/>
    </source>
</evidence>
<comment type="similarity">
    <text evidence="5">Belongs to the class I-like SAM-binding methyltransferase superfamily. rRNA adenine N(6)-methyltransferase family.</text>
</comment>
<accession>A0A2V4AXU1</accession>
<dbReference type="PROSITE" id="PS51689">
    <property type="entry name" value="SAM_RNA_A_N6_MT"/>
    <property type="match status" value="1"/>
</dbReference>
<dbReference type="InterPro" id="IPR001737">
    <property type="entry name" value="KsgA/Erm"/>
</dbReference>
<dbReference type="InterPro" id="IPR020596">
    <property type="entry name" value="rRNA_Ade_Mease_Trfase_CS"/>
</dbReference>
<proteinExistence type="inferred from homology"/>
<dbReference type="GO" id="GO:0000179">
    <property type="term" value="F:rRNA (adenine-N6,N6-)-dimethyltransferase activity"/>
    <property type="evidence" value="ECO:0007669"/>
    <property type="project" value="UniProtKB-UniRule"/>
</dbReference>
<feature type="binding site" evidence="5">
    <location>
        <position position="91"/>
    </location>
    <ligand>
        <name>S-adenosyl-L-methionine</name>
        <dbReference type="ChEBI" id="CHEBI:59789"/>
    </ligand>
</feature>
<evidence type="ECO:0000256" key="1">
    <source>
        <dbReference type="ARBA" id="ARBA00022603"/>
    </source>
</evidence>
<feature type="binding site" evidence="5">
    <location>
        <position position="2"/>
    </location>
    <ligand>
        <name>S-adenosyl-L-methionine</name>
        <dbReference type="ChEBI" id="CHEBI:59789"/>
    </ligand>
</feature>
<feature type="binding site" evidence="5">
    <location>
        <position position="75"/>
    </location>
    <ligand>
        <name>S-adenosyl-L-methionine</name>
        <dbReference type="ChEBI" id="CHEBI:59789"/>
    </ligand>
</feature>
<feature type="binding site" evidence="5">
    <location>
        <position position="50"/>
    </location>
    <ligand>
        <name>S-adenosyl-L-methionine</name>
        <dbReference type="ChEBI" id="CHEBI:59789"/>
    </ligand>
</feature>
<dbReference type="GO" id="GO:0003723">
    <property type="term" value="F:RNA binding"/>
    <property type="evidence" value="ECO:0007669"/>
    <property type="project" value="UniProtKB-UniRule"/>
</dbReference>
<feature type="binding site" evidence="5">
    <location>
        <position position="4"/>
    </location>
    <ligand>
        <name>S-adenosyl-L-methionine</name>
        <dbReference type="ChEBI" id="CHEBI:59789"/>
    </ligand>
</feature>
<evidence type="ECO:0000256" key="3">
    <source>
        <dbReference type="ARBA" id="ARBA00022691"/>
    </source>
</evidence>
<keyword evidence="2 5" id="KW-0808">Transferase</keyword>
<evidence type="ECO:0000313" key="7">
    <source>
        <dbReference type="EMBL" id="PXY20750.1"/>
    </source>
</evidence>
<dbReference type="SMART" id="SM00650">
    <property type="entry name" value="rADc"/>
    <property type="match status" value="1"/>
</dbReference>
<dbReference type="Proteomes" id="UP000249915">
    <property type="component" value="Unassembled WGS sequence"/>
</dbReference>
<dbReference type="SUPFAM" id="SSF53335">
    <property type="entry name" value="S-adenosyl-L-methionine-dependent methyltransferases"/>
    <property type="match status" value="1"/>
</dbReference>
<dbReference type="Pfam" id="PF00398">
    <property type="entry name" value="RrnaAD"/>
    <property type="match status" value="1"/>
</dbReference>
<keyword evidence="8" id="KW-1185">Reference proteome</keyword>
<dbReference type="Gene3D" id="3.40.50.150">
    <property type="entry name" value="Vaccinia Virus protein VP39"/>
    <property type="match status" value="1"/>
</dbReference>
<keyword evidence="4 5" id="KW-0694">RNA-binding</keyword>
<dbReference type="EMBL" id="MASW01000006">
    <property type="protein sequence ID" value="PXY20750.1"/>
    <property type="molecule type" value="Genomic_DNA"/>
</dbReference>
<dbReference type="AlphaFoldDB" id="A0A2V4AXU1"/>
<dbReference type="PANTHER" id="PTHR11727">
    <property type="entry name" value="DIMETHYLADENOSINE TRANSFERASE"/>
    <property type="match status" value="1"/>
</dbReference>
<evidence type="ECO:0000259" key="6">
    <source>
        <dbReference type="SMART" id="SM00650"/>
    </source>
</evidence>
<sequence>MHFLVSRPVVRQLIRSCAPGPGDLVVELGAGAGAITVPLAATGARVIAVERDPAFTGRLRTRLADAGNVRVVDGDARTIALPRKPFLVVASIPYSISTVLLRRLLDPRATALRRAALVVEWGFARRLTAAVPRSAELAWWAARFDLRLVRRVAARCFQPAPTVDSAHLLIERRPGLGGQAGQLLRALLDAAYGDPHRPVLRVVARVTGYRPRRPLARCGIDPVALAGTVTARQWAALAVELTRSGNSQPDAG</sequence>
<protein>
    <submittedName>
        <fullName evidence="7">Dimethyladenosine transferase</fullName>
    </submittedName>
</protein>
<reference evidence="7 8" key="1">
    <citation type="submission" date="2016-07" db="EMBL/GenBank/DDBJ databases">
        <title>Draft genome sequence of Prauserella muralis DSM 45305, isolated from a mould-covered wall in an indoor environment.</title>
        <authorList>
            <person name="Ruckert C."/>
            <person name="Albersmeier A."/>
            <person name="Jiang C.-L."/>
            <person name="Jiang Y."/>
            <person name="Kalinowski J."/>
            <person name="Schneider O."/>
            <person name="Winkler A."/>
            <person name="Zotchev S.B."/>
        </authorList>
    </citation>
    <scope>NUCLEOTIDE SEQUENCE [LARGE SCALE GENOMIC DNA]</scope>
    <source>
        <strain evidence="7 8">DSM 45305</strain>
    </source>
</reference>
<dbReference type="InterPro" id="IPR029063">
    <property type="entry name" value="SAM-dependent_MTases_sf"/>
</dbReference>
<dbReference type="PROSITE" id="PS01131">
    <property type="entry name" value="RRNA_A_DIMETH"/>
    <property type="match status" value="1"/>
</dbReference>
<feature type="domain" description="Ribosomal RNA adenine methylase transferase N-terminal" evidence="6">
    <location>
        <begin position="9"/>
        <end position="174"/>
    </location>
</feature>
<feature type="binding site" evidence="5">
    <location>
        <position position="29"/>
    </location>
    <ligand>
        <name>S-adenosyl-L-methionine</name>
        <dbReference type="ChEBI" id="CHEBI:59789"/>
    </ligand>
</feature>
<dbReference type="InterPro" id="IPR020598">
    <property type="entry name" value="rRNA_Ade_methylase_Trfase_N"/>
</dbReference>
<keyword evidence="1 5" id="KW-0489">Methyltransferase</keyword>
<dbReference type="CDD" id="cd02440">
    <property type="entry name" value="AdoMet_MTases"/>
    <property type="match status" value="1"/>
</dbReference>
<organism evidence="7 8">
    <name type="scientific">Prauserella muralis</name>
    <dbReference type="NCBI Taxonomy" id="588067"/>
    <lineage>
        <taxon>Bacteria</taxon>
        <taxon>Bacillati</taxon>
        <taxon>Actinomycetota</taxon>
        <taxon>Actinomycetes</taxon>
        <taxon>Pseudonocardiales</taxon>
        <taxon>Pseudonocardiaceae</taxon>
        <taxon>Prauserella</taxon>
    </lineage>
</organism>